<dbReference type="EMBL" id="FNCN01000047">
    <property type="protein sequence ID" value="SDI38410.1"/>
    <property type="molecule type" value="Genomic_DNA"/>
</dbReference>
<evidence type="ECO:0000313" key="2">
    <source>
        <dbReference type="EMBL" id="SDI38410.1"/>
    </source>
</evidence>
<name>A0A1G8K6H7_9ACTN</name>
<dbReference type="AlphaFoldDB" id="A0A1G8K6H7"/>
<dbReference type="SUPFAM" id="SSF47413">
    <property type="entry name" value="lambda repressor-like DNA-binding domains"/>
    <property type="match status" value="1"/>
</dbReference>
<evidence type="ECO:0000313" key="3">
    <source>
        <dbReference type="Proteomes" id="UP000198923"/>
    </source>
</evidence>
<protein>
    <submittedName>
        <fullName evidence="2">Helix-turn-helix domain-containing protein</fullName>
    </submittedName>
</protein>
<evidence type="ECO:0000259" key="1">
    <source>
        <dbReference type="PROSITE" id="PS50943"/>
    </source>
</evidence>
<dbReference type="GO" id="GO:0003677">
    <property type="term" value="F:DNA binding"/>
    <property type="evidence" value="ECO:0007669"/>
    <property type="project" value="InterPro"/>
</dbReference>
<reference evidence="2 3" key="1">
    <citation type="submission" date="2016-10" db="EMBL/GenBank/DDBJ databases">
        <authorList>
            <person name="de Groot N.N."/>
        </authorList>
    </citation>
    <scope>NUCLEOTIDE SEQUENCE [LARGE SCALE GENOMIC DNA]</scope>
    <source>
        <strain evidence="2 3">CPCC 201354</strain>
    </source>
</reference>
<dbReference type="InterPro" id="IPR001387">
    <property type="entry name" value="Cro/C1-type_HTH"/>
</dbReference>
<accession>A0A1G8K6H7</accession>
<dbReference type="InterPro" id="IPR010982">
    <property type="entry name" value="Lambda_DNA-bd_dom_sf"/>
</dbReference>
<keyword evidence="3" id="KW-1185">Reference proteome</keyword>
<dbReference type="Proteomes" id="UP000198923">
    <property type="component" value="Unassembled WGS sequence"/>
</dbReference>
<dbReference type="CDD" id="cd00093">
    <property type="entry name" value="HTH_XRE"/>
    <property type="match status" value="1"/>
</dbReference>
<feature type="domain" description="HTH cro/C1-type" evidence="1">
    <location>
        <begin position="20"/>
        <end position="76"/>
    </location>
</feature>
<proteinExistence type="predicted"/>
<dbReference type="Pfam" id="PF13560">
    <property type="entry name" value="HTH_31"/>
    <property type="match status" value="1"/>
</dbReference>
<organism evidence="2 3">
    <name type="scientific">Sinosporangium album</name>
    <dbReference type="NCBI Taxonomy" id="504805"/>
    <lineage>
        <taxon>Bacteria</taxon>
        <taxon>Bacillati</taxon>
        <taxon>Actinomycetota</taxon>
        <taxon>Actinomycetes</taxon>
        <taxon>Streptosporangiales</taxon>
        <taxon>Streptosporangiaceae</taxon>
        <taxon>Sinosporangium</taxon>
    </lineage>
</organism>
<dbReference type="Gene3D" id="1.10.260.40">
    <property type="entry name" value="lambda repressor-like DNA-binding domains"/>
    <property type="match status" value="1"/>
</dbReference>
<sequence length="415" mass="44444">MCVFHMEELKVDLNGVNRRIASWRERRNLTQEEFGTHMGRSRSWVQKLESGHRQLDPRISVLEQACKVLDIPLEALLSDQSSDNAEKCVDAAEVVVIKEAFHRYDVISGNYSEATAPVDINLLKRQAAYGWDAFQAAHYSAIGRLLPALIVNAGSAVQATDGTNRLAALRHAALVYQLACAVLVKFSDAATASIAAHHAVTSAERSGDPITIAASIRQLVHAFLAGQQVESAIEIAVAAQGRLYSALLQEGEAGISVYGMLLLKAAVAAADADDAPLATELIDESSSLATQLGRDSNIMWTGYGPTNCLLHRVSTHVQLQDGEAALSAAQAIDPGAFDSLPRERRAAHTIDLAHSHALVGKTDQALTALLAGERLAPQEVHCRPHAHKVITRLLRAPGTVSPRLRALATRAGAAA</sequence>
<dbReference type="STRING" id="504805.SAMN05421505_14730"/>
<dbReference type="SMART" id="SM00530">
    <property type="entry name" value="HTH_XRE"/>
    <property type="match status" value="1"/>
</dbReference>
<dbReference type="PROSITE" id="PS50943">
    <property type="entry name" value="HTH_CROC1"/>
    <property type="match status" value="1"/>
</dbReference>
<gene>
    <name evidence="2" type="ORF">SAMN05421505_14730</name>
</gene>